<comment type="caution">
    <text evidence="2">The sequence shown here is derived from an EMBL/GenBank/DDBJ whole genome shotgun (WGS) entry which is preliminary data.</text>
</comment>
<keyword evidence="3" id="KW-1185">Reference proteome</keyword>
<sequence length="111" mass="12016">MLSPAVVIAFLFIPLVPGTDIITDATLDSYLLELIRFNLTRSTTSVSSQFSSFHLRLGPIVTFYHCCTVINLAGALSSSPFPLPIQTVLLLALPIFANNEPIYCLVASTVT</sequence>
<evidence type="ECO:0000313" key="2">
    <source>
        <dbReference type="EMBL" id="KAA1074923.1"/>
    </source>
</evidence>
<dbReference type="AlphaFoldDB" id="A0A5B0MFH2"/>
<dbReference type="Proteomes" id="UP000324748">
    <property type="component" value="Unassembled WGS sequence"/>
</dbReference>
<organism evidence="2 3">
    <name type="scientific">Puccinia graminis f. sp. tritici</name>
    <dbReference type="NCBI Taxonomy" id="56615"/>
    <lineage>
        <taxon>Eukaryota</taxon>
        <taxon>Fungi</taxon>
        <taxon>Dikarya</taxon>
        <taxon>Basidiomycota</taxon>
        <taxon>Pucciniomycotina</taxon>
        <taxon>Pucciniomycetes</taxon>
        <taxon>Pucciniales</taxon>
        <taxon>Pucciniaceae</taxon>
        <taxon>Puccinia</taxon>
    </lineage>
</organism>
<dbReference type="EMBL" id="VSWC01000157">
    <property type="protein sequence ID" value="KAA1074923.1"/>
    <property type="molecule type" value="Genomic_DNA"/>
</dbReference>
<protein>
    <submittedName>
        <fullName evidence="2">Uncharacterized protein</fullName>
    </submittedName>
</protein>
<accession>A0A5B0MFH2</accession>
<evidence type="ECO:0000313" key="3">
    <source>
        <dbReference type="Proteomes" id="UP000324748"/>
    </source>
</evidence>
<gene>
    <name evidence="2" type="ORF">PGT21_024753</name>
</gene>
<feature type="signal peptide" evidence="1">
    <location>
        <begin position="1"/>
        <end position="18"/>
    </location>
</feature>
<reference evidence="2 3" key="1">
    <citation type="submission" date="2019-05" db="EMBL/GenBank/DDBJ databases">
        <title>Emergence of the Ug99 lineage of the wheat stem rust pathogen through somatic hybridization.</title>
        <authorList>
            <person name="Li F."/>
            <person name="Upadhyaya N.M."/>
            <person name="Sperschneider J."/>
            <person name="Matny O."/>
            <person name="Nguyen-Phuc H."/>
            <person name="Mago R."/>
            <person name="Raley C."/>
            <person name="Miller M.E."/>
            <person name="Silverstein K.A.T."/>
            <person name="Henningsen E."/>
            <person name="Hirsch C.D."/>
            <person name="Visser B."/>
            <person name="Pretorius Z.A."/>
            <person name="Steffenson B.J."/>
            <person name="Schwessinger B."/>
            <person name="Dodds P.N."/>
            <person name="Figueroa M."/>
        </authorList>
    </citation>
    <scope>NUCLEOTIDE SEQUENCE [LARGE SCALE GENOMIC DNA]</scope>
    <source>
        <strain evidence="2">21-0</strain>
    </source>
</reference>
<keyword evidence="1" id="KW-0732">Signal</keyword>
<proteinExistence type="predicted"/>
<evidence type="ECO:0000256" key="1">
    <source>
        <dbReference type="SAM" id="SignalP"/>
    </source>
</evidence>
<feature type="chain" id="PRO_5023037343" evidence="1">
    <location>
        <begin position="19"/>
        <end position="111"/>
    </location>
</feature>
<name>A0A5B0MFH2_PUCGR</name>